<reference evidence="5 6" key="1">
    <citation type="submission" date="2017-04" db="EMBL/GenBank/DDBJ databases">
        <title>Comparative genome analysis of Subtercola boreus.</title>
        <authorList>
            <person name="Cho Y.-J."/>
            <person name="Cho A."/>
            <person name="Kim O.-S."/>
            <person name="Lee J.-I."/>
        </authorList>
    </citation>
    <scope>NUCLEOTIDE SEQUENCE [LARGE SCALE GENOMIC DNA]</scope>
    <source>
        <strain evidence="5 6">P28004</strain>
    </source>
</reference>
<evidence type="ECO:0000313" key="5">
    <source>
        <dbReference type="EMBL" id="RFA25049.1"/>
    </source>
</evidence>
<keyword evidence="1 2" id="KW-0238">DNA-binding</keyword>
<evidence type="ECO:0000256" key="2">
    <source>
        <dbReference type="PROSITE-ProRule" id="PRU00335"/>
    </source>
</evidence>
<evidence type="ECO:0000259" key="4">
    <source>
        <dbReference type="PROSITE" id="PS50977"/>
    </source>
</evidence>
<evidence type="ECO:0000256" key="1">
    <source>
        <dbReference type="ARBA" id="ARBA00023125"/>
    </source>
</evidence>
<dbReference type="SUPFAM" id="SSF46689">
    <property type="entry name" value="Homeodomain-like"/>
    <property type="match status" value="1"/>
</dbReference>
<dbReference type="InterPro" id="IPR041678">
    <property type="entry name" value="TetR_C_16"/>
</dbReference>
<feature type="domain" description="HTH tetR-type" evidence="4">
    <location>
        <begin position="26"/>
        <end position="86"/>
    </location>
</feature>
<dbReference type="Proteomes" id="UP000257080">
    <property type="component" value="Unassembled WGS sequence"/>
</dbReference>
<dbReference type="InterPro" id="IPR050109">
    <property type="entry name" value="HTH-type_TetR-like_transc_reg"/>
</dbReference>
<feature type="DNA-binding region" description="H-T-H motif" evidence="2">
    <location>
        <begin position="49"/>
        <end position="68"/>
    </location>
</feature>
<dbReference type="PRINTS" id="PR00455">
    <property type="entry name" value="HTHTETR"/>
</dbReference>
<dbReference type="Pfam" id="PF17920">
    <property type="entry name" value="TetR_C_16"/>
    <property type="match status" value="1"/>
</dbReference>
<dbReference type="Gene3D" id="1.10.357.10">
    <property type="entry name" value="Tetracycline Repressor, domain 2"/>
    <property type="match status" value="1"/>
</dbReference>
<protein>
    <recommendedName>
        <fullName evidence="4">HTH tetR-type domain-containing protein</fullName>
    </recommendedName>
</protein>
<dbReference type="PROSITE" id="PS50977">
    <property type="entry name" value="HTH_TETR_2"/>
    <property type="match status" value="1"/>
</dbReference>
<dbReference type="InterPro" id="IPR009057">
    <property type="entry name" value="Homeodomain-like_sf"/>
</dbReference>
<dbReference type="AlphaFoldDB" id="A0A3E0W8J0"/>
<dbReference type="EMBL" id="NBXE01000035">
    <property type="protein sequence ID" value="RFA25049.1"/>
    <property type="molecule type" value="Genomic_DNA"/>
</dbReference>
<proteinExistence type="predicted"/>
<dbReference type="RefSeq" id="WP_172582873.1">
    <property type="nucleotide sequence ID" value="NZ_NBXC01000030.1"/>
</dbReference>
<dbReference type="GO" id="GO:0000976">
    <property type="term" value="F:transcription cis-regulatory region binding"/>
    <property type="evidence" value="ECO:0007669"/>
    <property type="project" value="TreeGrafter"/>
</dbReference>
<feature type="region of interest" description="Disordered" evidence="3">
    <location>
        <begin position="1"/>
        <end position="24"/>
    </location>
</feature>
<gene>
    <name evidence="5" type="ORF">B7R25_16000</name>
</gene>
<dbReference type="Pfam" id="PF00440">
    <property type="entry name" value="TetR_N"/>
    <property type="match status" value="1"/>
</dbReference>
<evidence type="ECO:0000256" key="3">
    <source>
        <dbReference type="SAM" id="MobiDB-lite"/>
    </source>
</evidence>
<dbReference type="InterPro" id="IPR023772">
    <property type="entry name" value="DNA-bd_HTH_TetR-type_CS"/>
</dbReference>
<name>A0A3E0W8J0_9MICO</name>
<sequence>MNTPPPPTITPAADAAFSPARPRDADTTRQALLAAARRRFALDGYAATTVRVIAADAGVNVALINRYFSSKEGLFEACLAHVGRELDRQDAEPSSLTQIIETIIHQVADSPSGEQSLQLLMLLRSSGDERADLIRRNTLQRFAERMAATSGWPAGRSGDDRVLRAQLAISAAMGMVLLRSSTGLEPLTSATVDDLAGPLGEVLGVLLGVPPGTAVPPRA</sequence>
<dbReference type="InterPro" id="IPR036271">
    <property type="entry name" value="Tet_transcr_reg_TetR-rel_C_sf"/>
</dbReference>
<dbReference type="InterPro" id="IPR001647">
    <property type="entry name" value="HTH_TetR"/>
</dbReference>
<dbReference type="PROSITE" id="PS01081">
    <property type="entry name" value="HTH_TETR_1"/>
    <property type="match status" value="1"/>
</dbReference>
<accession>A0A3E0W8J0</accession>
<comment type="caution">
    <text evidence="5">The sequence shown here is derived from an EMBL/GenBank/DDBJ whole genome shotgun (WGS) entry which is preliminary data.</text>
</comment>
<evidence type="ECO:0000313" key="6">
    <source>
        <dbReference type="Proteomes" id="UP000257080"/>
    </source>
</evidence>
<dbReference type="PANTHER" id="PTHR30055:SF235">
    <property type="entry name" value="TRANSCRIPTIONAL REGULATORY PROTEIN"/>
    <property type="match status" value="1"/>
</dbReference>
<dbReference type="GO" id="GO:0003700">
    <property type="term" value="F:DNA-binding transcription factor activity"/>
    <property type="evidence" value="ECO:0007669"/>
    <property type="project" value="TreeGrafter"/>
</dbReference>
<dbReference type="PANTHER" id="PTHR30055">
    <property type="entry name" value="HTH-TYPE TRANSCRIPTIONAL REGULATOR RUTR"/>
    <property type="match status" value="1"/>
</dbReference>
<organism evidence="5 6">
    <name type="scientific">Subtercola boreus</name>
    <dbReference type="NCBI Taxonomy" id="120213"/>
    <lineage>
        <taxon>Bacteria</taxon>
        <taxon>Bacillati</taxon>
        <taxon>Actinomycetota</taxon>
        <taxon>Actinomycetes</taxon>
        <taxon>Micrococcales</taxon>
        <taxon>Microbacteriaceae</taxon>
        <taxon>Subtercola</taxon>
    </lineage>
</organism>
<dbReference type="SUPFAM" id="SSF48498">
    <property type="entry name" value="Tetracyclin repressor-like, C-terminal domain"/>
    <property type="match status" value="1"/>
</dbReference>